<feature type="compositionally biased region" description="Low complexity" evidence="5">
    <location>
        <begin position="388"/>
        <end position="428"/>
    </location>
</feature>
<dbReference type="PROSITE" id="PS50106">
    <property type="entry name" value="PDZ"/>
    <property type="match status" value="1"/>
</dbReference>
<dbReference type="GO" id="GO:0006508">
    <property type="term" value="P:proteolysis"/>
    <property type="evidence" value="ECO:0007669"/>
    <property type="project" value="UniProtKB-KW"/>
</dbReference>
<dbReference type="InterPro" id="IPR043504">
    <property type="entry name" value="Peptidase_S1_PA_chymotrypsin"/>
</dbReference>
<evidence type="ECO:0000256" key="1">
    <source>
        <dbReference type="ARBA" id="ARBA00010541"/>
    </source>
</evidence>
<accession>A0A2R5HHL4</accession>
<keyword evidence="4" id="KW-0720">Serine protease</keyword>
<evidence type="ECO:0000256" key="3">
    <source>
        <dbReference type="ARBA" id="ARBA00022801"/>
    </source>
</evidence>
<evidence type="ECO:0000256" key="2">
    <source>
        <dbReference type="ARBA" id="ARBA00022670"/>
    </source>
</evidence>
<organism evidence="7 8">
    <name type="scientific">Lactococcus termiticola</name>
    <dbReference type="NCBI Taxonomy" id="2169526"/>
    <lineage>
        <taxon>Bacteria</taxon>
        <taxon>Bacillati</taxon>
        <taxon>Bacillota</taxon>
        <taxon>Bacilli</taxon>
        <taxon>Lactobacillales</taxon>
        <taxon>Streptococcaceae</taxon>
        <taxon>Lactococcus</taxon>
    </lineage>
</organism>
<evidence type="ECO:0000313" key="8">
    <source>
        <dbReference type="Proteomes" id="UP000245021"/>
    </source>
</evidence>
<dbReference type="OrthoDB" id="9758917at2"/>
<name>A0A2R5HHL4_9LACT</name>
<dbReference type="SUPFAM" id="SSF50494">
    <property type="entry name" value="Trypsin-like serine proteases"/>
    <property type="match status" value="1"/>
</dbReference>
<dbReference type="Gene3D" id="2.40.10.10">
    <property type="entry name" value="Trypsin-like serine proteases"/>
    <property type="match status" value="2"/>
</dbReference>
<dbReference type="SMART" id="SM00228">
    <property type="entry name" value="PDZ"/>
    <property type="match status" value="1"/>
</dbReference>
<dbReference type="EMBL" id="BFFO01000015">
    <property type="protein sequence ID" value="GBG97504.1"/>
    <property type="molecule type" value="Genomic_DNA"/>
</dbReference>
<dbReference type="Pfam" id="PF13365">
    <property type="entry name" value="Trypsin_2"/>
    <property type="match status" value="1"/>
</dbReference>
<dbReference type="InterPro" id="IPR036034">
    <property type="entry name" value="PDZ_sf"/>
</dbReference>
<reference evidence="7 8" key="1">
    <citation type="journal article" date="2018" name="Genome Announc.">
        <title>Draft Genome Sequence of Lactococcus sp. Strain NtB2 (JCM 32569), Isolated from the Gut of the Higher Termite Nasutitermes takasagoensis.</title>
        <authorList>
            <person name="Noda S."/>
            <person name="Aihara C."/>
            <person name="Yuki M."/>
            <person name="Ohkuma M."/>
        </authorList>
    </citation>
    <scope>NUCLEOTIDE SEQUENCE [LARGE SCALE GENOMIC DNA]</scope>
    <source>
        <strain evidence="7 8">NtB2</strain>
    </source>
</reference>
<gene>
    <name evidence="7" type="primary">degQ</name>
    <name evidence="7" type="ORF">NtB2_01650</name>
</gene>
<evidence type="ECO:0000259" key="6">
    <source>
        <dbReference type="PROSITE" id="PS50106"/>
    </source>
</evidence>
<dbReference type="InterPro" id="IPR009003">
    <property type="entry name" value="Peptidase_S1_PA"/>
</dbReference>
<dbReference type="Proteomes" id="UP000245021">
    <property type="component" value="Unassembled WGS sequence"/>
</dbReference>
<feature type="region of interest" description="Disordered" evidence="5">
    <location>
        <begin position="387"/>
        <end position="428"/>
    </location>
</feature>
<keyword evidence="2 7" id="KW-0645">Protease</keyword>
<dbReference type="Gene3D" id="2.30.42.10">
    <property type="match status" value="1"/>
</dbReference>
<comment type="similarity">
    <text evidence="1">Belongs to the peptidase S1C family.</text>
</comment>
<dbReference type="InterPro" id="IPR051201">
    <property type="entry name" value="Chloro_Bact_Ser_Proteases"/>
</dbReference>
<sequence length="428" mass="43657">MAKGNITKFLLTGVAGGAIALGGNIVYQNVNTHGSITSPTTAGSAQVSKVNVDVNTDTTAAVKKVSNAVVSVLNYQGSSSSSDSLFGGDSASNTTQLSSEGSGVIYKKDGNTAYIVTNDHVVAGAKSLEVLLSGGQKVTATLVGEDTYSDIAVLKIDAKYVKETATFANSDNITVGEPAIAVGSPLGSQFANTATEGIVSAKSRQVSMTNDSGQAVSVNAIQTDASINPGNSGGALINIGGQVIGITQSKLTTTEDGSTTVEGIGFAIPANDVVNIINKLERDGKVVRPALGVSMVALSSLPNSTISELRLPESVTSGVVVAQVQSGLPAANAGLKERDVITKVGDTSVSSSTDLQSALYKHNIGDKVKLTFYRDGKQQTAEVTLNKSSSDLHLNNSSSSSSSSSSNSQRNSQNSDSSNDASDFFSGN</sequence>
<comment type="caution">
    <text evidence="7">The sequence shown here is derived from an EMBL/GenBank/DDBJ whole genome shotgun (WGS) entry which is preliminary data.</text>
</comment>
<feature type="region of interest" description="Disordered" evidence="5">
    <location>
        <begin position="79"/>
        <end position="98"/>
    </location>
</feature>
<evidence type="ECO:0000256" key="4">
    <source>
        <dbReference type="ARBA" id="ARBA00022825"/>
    </source>
</evidence>
<dbReference type="PRINTS" id="PR00834">
    <property type="entry name" value="PROTEASES2C"/>
</dbReference>
<evidence type="ECO:0000256" key="5">
    <source>
        <dbReference type="SAM" id="MobiDB-lite"/>
    </source>
</evidence>
<proteinExistence type="inferred from homology"/>
<feature type="compositionally biased region" description="Low complexity" evidence="5">
    <location>
        <begin position="79"/>
        <end position="92"/>
    </location>
</feature>
<feature type="domain" description="PDZ" evidence="6">
    <location>
        <begin position="277"/>
        <end position="376"/>
    </location>
</feature>
<dbReference type="PANTHER" id="PTHR43343:SF3">
    <property type="entry name" value="PROTEASE DO-LIKE 8, CHLOROPLASTIC"/>
    <property type="match status" value="1"/>
</dbReference>
<dbReference type="CDD" id="cd06781">
    <property type="entry name" value="cpPDZ_BsHtra-like"/>
    <property type="match status" value="1"/>
</dbReference>
<keyword evidence="3" id="KW-0378">Hydrolase</keyword>
<dbReference type="AlphaFoldDB" id="A0A2R5HHL4"/>
<keyword evidence="8" id="KW-1185">Reference proteome</keyword>
<dbReference type="SUPFAM" id="SSF50156">
    <property type="entry name" value="PDZ domain-like"/>
    <property type="match status" value="1"/>
</dbReference>
<dbReference type="Pfam" id="PF13180">
    <property type="entry name" value="PDZ_2"/>
    <property type="match status" value="1"/>
</dbReference>
<dbReference type="PANTHER" id="PTHR43343">
    <property type="entry name" value="PEPTIDASE S12"/>
    <property type="match status" value="1"/>
</dbReference>
<dbReference type="InterPro" id="IPR001478">
    <property type="entry name" value="PDZ"/>
</dbReference>
<protein>
    <submittedName>
        <fullName evidence="7">Serine protease</fullName>
    </submittedName>
</protein>
<dbReference type="GO" id="GO:0004252">
    <property type="term" value="F:serine-type endopeptidase activity"/>
    <property type="evidence" value="ECO:0007669"/>
    <property type="project" value="InterPro"/>
</dbReference>
<dbReference type="InterPro" id="IPR001940">
    <property type="entry name" value="Peptidase_S1C"/>
</dbReference>
<evidence type="ECO:0000313" key="7">
    <source>
        <dbReference type="EMBL" id="GBG97504.1"/>
    </source>
</evidence>